<sequence length="92" mass="10440">MKLEILNNMLHQNLTLNTGDLIIAERRNKYRHYQIIQDGESGGYKLLHLESMTVLATFNSHDPSDAVKFVKEGLAMNIVSVIRSKNIKMGLV</sequence>
<protein>
    <submittedName>
        <fullName evidence="1">Uncharacterized protein</fullName>
    </submittedName>
</protein>
<organism evidence="1 2">
    <name type="scientific">Bacillus cereus</name>
    <dbReference type="NCBI Taxonomy" id="1396"/>
    <lineage>
        <taxon>Bacteria</taxon>
        <taxon>Bacillati</taxon>
        <taxon>Bacillota</taxon>
        <taxon>Bacilli</taxon>
        <taxon>Bacillales</taxon>
        <taxon>Bacillaceae</taxon>
        <taxon>Bacillus</taxon>
        <taxon>Bacillus cereus group</taxon>
    </lineage>
</organism>
<comment type="caution">
    <text evidence="1">The sequence shown here is derived from an EMBL/GenBank/DDBJ whole genome shotgun (WGS) entry which is preliminary data.</text>
</comment>
<evidence type="ECO:0000313" key="2">
    <source>
        <dbReference type="Proteomes" id="UP000220691"/>
    </source>
</evidence>
<dbReference type="Proteomes" id="UP000220691">
    <property type="component" value="Unassembled WGS sequence"/>
</dbReference>
<proteinExistence type="predicted"/>
<dbReference type="RefSeq" id="WP_098126450.1">
    <property type="nucleotide sequence ID" value="NZ_NUAN01000071.1"/>
</dbReference>
<accession>A0A9X6YMM3</accession>
<dbReference type="EMBL" id="NUAN01000071">
    <property type="protein sequence ID" value="PEN97875.1"/>
    <property type="molecule type" value="Genomic_DNA"/>
</dbReference>
<dbReference type="AlphaFoldDB" id="A0A9X6YMM3"/>
<gene>
    <name evidence="1" type="ORF">CN553_12625</name>
</gene>
<evidence type="ECO:0000313" key="1">
    <source>
        <dbReference type="EMBL" id="PEN97875.1"/>
    </source>
</evidence>
<name>A0A9X6YMM3_BACCE</name>
<reference evidence="1 2" key="1">
    <citation type="submission" date="2017-09" db="EMBL/GenBank/DDBJ databases">
        <title>Large-scale bioinformatics analysis of Bacillus genomes uncovers conserved roles of natural products in bacterial physiology.</title>
        <authorList>
            <consortium name="Agbiome Team Llc"/>
            <person name="Bleich R.M."/>
            <person name="Kirk G.J."/>
            <person name="Santa Maria K.C."/>
            <person name="Allen S.E."/>
            <person name="Farag S."/>
            <person name="Shank E.A."/>
            <person name="Bowers A."/>
        </authorList>
    </citation>
    <scope>NUCLEOTIDE SEQUENCE [LARGE SCALE GENOMIC DNA]</scope>
    <source>
        <strain evidence="1 2">AFS027647</strain>
    </source>
</reference>